<dbReference type="SUPFAM" id="SSF46785">
    <property type="entry name" value="Winged helix' DNA-binding domain"/>
    <property type="match status" value="1"/>
</dbReference>
<dbReference type="Gene3D" id="1.10.10.10">
    <property type="entry name" value="Winged helix-like DNA-binding domain superfamily/Winged helix DNA-binding domain"/>
    <property type="match status" value="1"/>
</dbReference>
<name>A0A0F9V8L1_9ZZZZ</name>
<sequence>MLTVIATPDLGYIDKRCLTPGCNGKRLSMHRCVRCAESLMRRLRRTEARKLWFAKPSPQNGRVASRGPATVLKTLCDHPGSTHAELVALSSLSRAVVERALRALVAVGEARREPGSGRALVYFLSGVL</sequence>
<protein>
    <recommendedName>
        <fullName evidence="2">HTH marR-type domain-containing protein</fullName>
    </recommendedName>
</protein>
<dbReference type="AlphaFoldDB" id="A0A0F9V8L1"/>
<comment type="caution">
    <text evidence="1">The sequence shown here is derived from an EMBL/GenBank/DDBJ whole genome shotgun (WGS) entry which is preliminary data.</text>
</comment>
<dbReference type="InterPro" id="IPR036390">
    <property type="entry name" value="WH_DNA-bd_sf"/>
</dbReference>
<dbReference type="InterPro" id="IPR036388">
    <property type="entry name" value="WH-like_DNA-bd_sf"/>
</dbReference>
<gene>
    <name evidence="1" type="ORF">LCGC14_0436950</name>
</gene>
<reference evidence="1" key="1">
    <citation type="journal article" date="2015" name="Nature">
        <title>Complex archaea that bridge the gap between prokaryotes and eukaryotes.</title>
        <authorList>
            <person name="Spang A."/>
            <person name="Saw J.H."/>
            <person name="Jorgensen S.L."/>
            <person name="Zaremba-Niedzwiedzka K."/>
            <person name="Martijn J."/>
            <person name="Lind A.E."/>
            <person name="van Eijk R."/>
            <person name="Schleper C."/>
            <person name="Guy L."/>
            <person name="Ettema T.J."/>
        </authorList>
    </citation>
    <scope>NUCLEOTIDE SEQUENCE</scope>
</reference>
<organism evidence="1">
    <name type="scientific">marine sediment metagenome</name>
    <dbReference type="NCBI Taxonomy" id="412755"/>
    <lineage>
        <taxon>unclassified sequences</taxon>
        <taxon>metagenomes</taxon>
        <taxon>ecological metagenomes</taxon>
    </lineage>
</organism>
<evidence type="ECO:0008006" key="2">
    <source>
        <dbReference type="Google" id="ProtNLM"/>
    </source>
</evidence>
<evidence type="ECO:0000313" key="1">
    <source>
        <dbReference type="EMBL" id="KKN69871.1"/>
    </source>
</evidence>
<dbReference type="EMBL" id="LAZR01000417">
    <property type="protein sequence ID" value="KKN69871.1"/>
    <property type="molecule type" value="Genomic_DNA"/>
</dbReference>
<proteinExistence type="predicted"/>
<accession>A0A0F9V8L1</accession>